<evidence type="ECO:0000256" key="8">
    <source>
        <dbReference type="ARBA" id="ARBA00022833"/>
    </source>
</evidence>
<feature type="signal peptide" evidence="12">
    <location>
        <begin position="1"/>
        <end position="24"/>
    </location>
</feature>
<dbReference type="RefSeq" id="WP_165917629.1">
    <property type="nucleotide sequence ID" value="NZ_SMBU01000024.1"/>
</dbReference>
<keyword evidence="5" id="KW-0645">Protease</keyword>
<dbReference type="AlphaFoldDB" id="A0A4R3UJQ0"/>
<feature type="compositionally biased region" description="Low complexity" evidence="11">
    <location>
        <begin position="42"/>
        <end position="56"/>
    </location>
</feature>
<comment type="subcellular location">
    <subcellularLocation>
        <location evidence="2">Secreted</location>
    </subcellularLocation>
</comment>
<keyword evidence="8" id="KW-0862">Zinc</keyword>
<evidence type="ECO:0000256" key="5">
    <source>
        <dbReference type="ARBA" id="ARBA00022670"/>
    </source>
</evidence>
<proteinExistence type="inferred from homology"/>
<evidence type="ECO:0000256" key="12">
    <source>
        <dbReference type="SAM" id="SignalP"/>
    </source>
</evidence>
<feature type="chain" id="PRO_5020385626" evidence="12">
    <location>
        <begin position="25"/>
        <end position="744"/>
    </location>
</feature>
<evidence type="ECO:0000256" key="4">
    <source>
        <dbReference type="ARBA" id="ARBA00022525"/>
    </source>
</evidence>
<evidence type="ECO:0000259" key="13">
    <source>
        <dbReference type="Pfam" id="PF02225"/>
    </source>
</evidence>
<keyword evidence="9" id="KW-0482">Metalloprotease</keyword>
<dbReference type="Gene3D" id="3.50.30.30">
    <property type="match status" value="1"/>
</dbReference>
<comment type="similarity">
    <text evidence="3">Belongs to the peptidase M36 family.</text>
</comment>
<sequence length="744" mass="79075">MIGYRTRLSLAFTVFGVAAGAAMAAPALQERPPQILRPDVSGPLGNTNNGGTLPTLSSALLSHGHAQGSLGSLQQTEERHGRGGVTHVVYQQSSSDGLAVYKAYVRAAIGADGTVLQIIDHLANVPGGPSKASTINATQALQIAATQLYPGVALQFTATTSQGATSSFDGGTFFYQQPRVTAVAVPMADGSLAQGWLVETWADSTNQLLNTLVGGDGTLLQQISRTASDSYNVFLDSPAAGPQTIVEGAHPGTSPSQKGWLYPEQNTRQFLQGNNVSAFLDSNLNYIRDCCTTPVLGQQDFLYTENLNYQPDYFMNRRVAATNLFYLNNRVHDILYIHGFTETEGNFQDQNFGNWKFGLGQDSVFAVAHAGSYLLFYRDNSSFATPPDGYHPRMNMFLFDDQLFGGGDARVYVSSPSTAIYAYHAAFGPSPWVMPLPPPTGNLSNQTDTQAIGSTATAEMVVATPADGCSAITPGVAGKIAIIDRGTCFFQIKAINAANAGAIGVIIVDNRAESLFQMVGAGNLPVTSPGIPSVLVSQTDGNMLKALVAPKGRLAATLLRDAALDSGTVYHEYGHGLTWRMIGDMWGPIAGAIGEGASDTVAMLINGADVLAAYSAGIPSGVRRYRYSGYPLTYADVHGAEVHNDGEIFAAVMWRLIESFGSARRDDLFDLFVDAMNYTPSSPTYENMRDGQLQAVAHSNHPADRCTIWAAYAQFGIGVGSSAVINPDFSVTTSPSFVKPADCP</sequence>
<keyword evidence="4" id="KW-0964">Secreted</keyword>
<evidence type="ECO:0000256" key="10">
    <source>
        <dbReference type="ARBA" id="ARBA00023145"/>
    </source>
</evidence>
<dbReference type="GO" id="GO:0004222">
    <property type="term" value="F:metalloendopeptidase activity"/>
    <property type="evidence" value="ECO:0007669"/>
    <property type="project" value="InterPro"/>
</dbReference>
<organism evidence="14 15">
    <name type="scientific">Roseateles saccharophilus</name>
    <name type="common">Pseudomonas saccharophila</name>
    <dbReference type="NCBI Taxonomy" id="304"/>
    <lineage>
        <taxon>Bacteria</taxon>
        <taxon>Pseudomonadati</taxon>
        <taxon>Pseudomonadota</taxon>
        <taxon>Betaproteobacteria</taxon>
        <taxon>Burkholderiales</taxon>
        <taxon>Sphaerotilaceae</taxon>
        <taxon>Roseateles</taxon>
    </lineage>
</organism>
<keyword evidence="12" id="KW-0732">Signal</keyword>
<dbReference type="PANTHER" id="PTHR33478:SF1">
    <property type="entry name" value="EXTRACELLULAR METALLOPROTEINASE MEP"/>
    <property type="match status" value="1"/>
</dbReference>
<evidence type="ECO:0000256" key="3">
    <source>
        <dbReference type="ARBA" id="ARBA00006006"/>
    </source>
</evidence>
<dbReference type="Gene3D" id="3.10.170.10">
    <property type="match status" value="1"/>
</dbReference>
<dbReference type="GO" id="GO:0008270">
    <property type="term" value="F:zinc ion binding"/>
    <property type="evidence" value="ECO:0007669"/>
    <property type="project" value="InterPro"/>
</dbReference>
<evidence type="ECO:0000256" key="6">
    <source>
        <dbReference type="ARBA" id="ARBA00022723"/>
    </source>
</evidence>
<gene>
    <name evidence="14" type="ORF">EV671_102423</name>
</gene>
<keyword evidence="10" id="KW-0865">Zymogen</keyword>
<dbReference type="InterPro" id="IPR046450">
    <property type="entry name" value="PA_dom_sf"/>
</dbReference>
<keyword evidence="7" id="KW-0378">Hydrolase</keyword>
<dbReference type="GO" id="GO:0006508">
    <property type="term" value="P:proteolysis"/>
    <property type="evidence" value="ECO:0007669"/>
    <property type="project" value="UniProtKB-KW"/>
</dbReference>
<name>A0A4R3UJQ0_ROSSA</name>
<dbReference type="Proteomes" id="UP000295110">
    <property type="component" value="Unassembled WGS sequence"/>
</dbReference>
<dbReference type="InterPro" id="IPR027268">
    <property type="entry name" value="Peptidase_M4/M1_CTD_sf"/>
</dbReference>
<comment type="caution">
    <text evidence="14">The sequence shown here is derived from an EMBL/GenBank/DDBJ whole genome shotgun (WGS) entry which is preliminary data.</text>
</comment>
<dbReference type="InterPro" id="IPR001842">
    <property type="entry name" value="Peptidase_M36"/>
</dbReference>
<evidence type="ECO:0000313" key="14">
    <source>
        <dbReference type="EMBL" id="TCU91855.1"/>
    </source>
</evidence>
<dbReference type="Pfam" id="PF02225">
    <property type="entry name" value="PA"/>
    <property type="match status" value="1"/>
</dbReference>
<dbReference type="Pfam" id="PF02128">
    <property type="entry name" value="Peptidase_M36"/>
    <property type="match status" value="1"/>
</dbReference>
<evidence type="ECO:0000313" key="15">
    <source>
        <dbReference type="Proteomes" id="UP000295110"/>
    </source>
</evidence>
<reference evidence="14 15" key="1">
    <citation type="submission" date="2019-03" db="EMBL/GenBank/DDBJ databases">
        <title>Genomic Encyclopedia of Type Strains, Phase IV (KMG-IV): sequencing the most valuable type-strain genomes for metagenomic binning, comparative biology and taxonomic classification.</title>
        <authorList>
            <person name="Goeker M."/>
        </authorList>
    </citation>
    <scope>NUCLEOTIDE SEQUENCE [LARGE SCALE GENOMIC DNA]</scope>
    <source>
        <strain evidence="14 15">DSM 654</strain>
    </source>
</reference>
<dbReference type="SUPFAM" id="SSF55486">
    <property type="entry name" value="Metalloproteases ('zincins'), catalytic domain"/>
    <property type="match status" value="1"/>
</dbReference>
<comment type="cofactor">
    <cofactor evidence="1">
        <name>Zn(2+)</name>
        <dbReference type="ChEBI" id="CHEBI:29105"/>
    </cofactor>
</comment>
<feature type="domain" description="PA" evidence="13">
    <location>
        <begin position="457"/>
        <end position="544"/>
    </location>
</feature>
<dbReference type="SUPFAM" id="SSF52025">
    <property type="entry name" value="PA domain"/>
    <property type="match status" value="1"/>
</dbReference>
<dbReference type="PANTHER" id="PTHR33478">
    <property type="entry name" value="EXTRACELLULAR METALLOPROTEINASE MEP"/>
    <property type="match status" value="1"/>
</dbReference>
<dbReference type="EMBL" id="SMBU01000024">
    <property type="protein sequence ID" value="TCU91855.1"/>
    <property type="molecule type" value="Genomic_DNA"/>
</dbReference>
<feature type="region of interest" description="Disordered" evidence="11">
    <location>
        <begin position="33"/>
        <end position="58"/>
    </location>
</feature>
<keyword evidence="15" id="KW-1185">Reference proteome</keyword>
<protein>
    <submittedName>
        <fullName evidence="14">PA domain-containing protein</fullName>
    </submittedName>
</protein>
<dbReference type="InterPro" id="IPR050371">
    <property type="entry name" value="Fungal_virulence_M36"/>
</dbReference>
<evidence type="ECO:0000256" key="9">
    <source>
        <dbReference type="ARBA" id="ARBA00023049"/>
    </source>
</evidence>
<evidence type="ECO:0000256" key="7">
    <source>
        <dbReference type="ARBA" id="ARBA00022801"/>
    </source>
</evidence>
<evidence type="ECO:0000256" key="11">
    <source>
        <dbReference type="SAM" id="MobiDB-lite"/>
    </source>
</evidence>
<evidence type="ECO:0000256" key="2">
    <source>
        <dbReference type="ARBA" id="ARBA00004613"/>
    </source>
</evidence>
<evidence type="ECO:0000256" key="1">
    <source>
        <dbReference type="ARBA" id="ARBA00001947"/>
    </source>
</evidence>
<keyword evidence="6" id="KW-0479">Metal-binding</keyword>
<dbReference type="CDD" id="cd04818">
    <property type="entry name" value="PA_subtilisin_1"/>
    <property type="match status" value="1"/>
</dbReference>
<dbReference type="GO" id="GO:0005615">
    <property type="term" value="C:extracellular space"/>
    <property type="evidence" value="ECO:0007669"/>
    <property type="project" value="InterPro"/>
</dbReference>
<accession>A0A4R3UJQ0</accession>
<dbReference type="InterPro" id="IPR003137">
    <property type="entry name" value="PA_domain"/>
</dbReference>
<dbReference type="Gene3D" id="1.10.390.10">
    <property type="entry name" value="Neutral Protease Domain 2"/>
    <property type="match status" value="1"/>
</dbReference>